<evidence type="ECO:0000259" key="5">
    <source>
        <dbReference type="PROSITE" id="PS51165"/>
    </source>
</evidence>
<dbReference type="InterPro" id="IPR053943">
    <property type="entry name" value="RlmKL-like_Mtase_CS"/>
</dbReference>
<dbReference type="AlphaFoldDB" id="A0A1I3HGQ7"/>
<dbReference type="SUPFAM" id="SSF53335">
    <property type="entry name" value="S-adenosyl-L-methionine-dependent methyltransferases"/>
    <property type="match status" value="1"/>
</dbReference>
<dbReference type="InterPro" id="IPR004114">
    <property type="entry name" value="THUMP_dom"/>
</dbReference>
<reference evidence="7" key="1">
    <citation type="submission" date="2016-10" db="EMBL/GenBank/DDBJ databases">
        <authorList>
            <person name="Varghese N."/>
            <person name="Submissions S."/>
        </authorList>
    </citation>
    <scope>NUCLEOTIDE SEQUENCE [LARGE SCALE GENOMIC DNA]</scope>
    <source>
        <strain evidence="7">DSM 26348</strain>
    </source>
</reference>
<dbReference type="CDD" id="cd11715">
    <property type="entry name" value="THUMP_AdoMetMT"/>
    <property type="match status" value="1"/>
</dbReference>
<dbReference type="GO" id="GO:0070043">
    <property type="term" value="F:rRNA (guanine-N7-)-methyltransferase activity"/>
    <property type="evidence" value="ECO:0007669"/>
    <property type="project" value="TreeGrafter"/>
</dbReference>
<evidence type="ECO:0000256" key="1">
    <source>
        <dbReference type="ARBA" id="ARBA00022603"/>
    </source>
</evidence>
<evidence type="ECO:0000256" key="2">
    <source>
        <dbReference type="ARBA" id="ARBA00022679"/>
    </source>
</evidence>
<feature type="compositionally biased region" description="Acidic residues" evidence="4">
    <location>
        <begin position="385"/>
        <end position="399"/>
    </location>
</feature>
<dbReference type="PROSITE" id="PS51165">
    <property type="entry name" value="THUMP"/>
    <property type="match status" value="1"/>
</dbReference>
<dbReference type="InterPro" id="IPR002052">
    <property type="entry name" value="DNA_methylase_N6_adenine_CS"/>
</dbReference>
<dbReference type="InterPro" id="IPR054170">
    <property type="entry name" value="RlmL_1st"/>
</dbReference>
<keyword evidence="7" id="KW-1185">Reference proteome</keyword>
<keyword evidence="3" id="KW-0694">RNA-binding</keyword>
<name>A0A1I3HGQ7_9PLAN</name>
<dbReference type="PANTHER" id="PTHR47313:SF1">
    <property type="entry name" value="RIBOSOMAL RNA LARGE SUBUNIT METHYLTRANSFERASE K_L"/>
    <property type="match status" value="1"/>
</dbReference>
<evidence type="ECO:0000313" key="7">
    <source>
        <dbReference type="Proteomes" id="UP000199518"/>
    </source>
</evidence>
<dbReference type="InterPro" id="IPR029063">
    <property type="entry name" value="SAM-dependent_MTases_sf"/>
</dbReference>
<dbReference type="InterPro" id="IPR000241">
    <property type="entry name" value="RlmKL-like_Mtase"/>
</dbReference>
<feature type="region of interest" description="Disordered" evidence="4">
    <location>
        <begin position="373"/>
        <end position="399"/>
    </location>
</feature>
<dbReference type="PROSITE" id="PS01261">
    <property type="entry name" value="UPF0020"/>
    <property type="match status" value="1"/>
</dbReference>
<keyword evidence="2" id="KW-0808">Transferase</keyword>
<proteinExistence type="predicted"/>
<dbReference type="RefSeq" id="WP_092050289.1">
    <property type="nucleotide sequence ID" value="NZ_FOQD01000008.1"/>
</dbReference>
<gene>
    <name evidence="6" type="ORF">SAMN05421753_10856</name>
</gene>
<dbReference type="Pfam" id="PF02926">
    <property type="entry name" value="THUMP"/>
    <property type="match status" value="1"/>
</dbReference>
<keyword evidence="1 6" id="KW-0489">Methyltransferase</keyword>
<feature type="domain" description="THUMP" evidence="5">
    <location>
        <begin position="45"/>
        <end position="155"/>
    </location>
</feature>
<dbReference type="PANTHER" id="PTHR47313">
    <property type="entry name" value="RIBOSOMAL RNA LARGE SUBUNIT METHYLTRANSFERASE K/L"/>
    <property type="match status" value="1"/>
</dbReference>
<dbReference type="GO" id="GO:0003723">
    <property type="term" value="F:RNA binding"/>
    <property type="evidence" value="ECO:0007669"/>
    <property type="project" value="UniProtKB-UniRule"/>
</dbReference>
<evidence type="ECO:0000256" key="3">
    <source>
        <dbReference type="PROSITE-ProRule" id="PRU00529"/>
    </source>
</evidence>
<dbReference type="EMBL" id="FOQD01000008">
    <property type="protein sequence ID" value="SFI34916.1"/>
    <property type="molecule type" value="Genomic_DNA"/>
</dbReference>
<dbReference type="Gene3D" id="3.40.50.150">
    <property type="entry name" value="Vaccinia Virus protein VP39"/>
    <property type="match status" value="1"/>
</dbReference>
<dbReference type="GO" id="GO:0008990">
    <property type="term" value="F:rRNA (guanine-N2-)-methyltransferase activity"/>
    <property type="evidence" value="ECO:0007669"/>
    <property type="project" value="TreeGrafter"/>
</dbReference>
<protein>
    <submittedName>
        <fullName evidence="6">Putative N6-adenine-specific DNA methylase</fullName>
    </submittedName>
</protein>
<dbReference type="SMART" id="SM00981">
    <property type="entry name" value="THUMP"/>
    <property type="match status" value="1"/>
</dbReference>
<evidence type="ECO:0000256" key="4">
    <source>
        <dbReference type="SAM" id="MobiDB-lite"/>
    </source>
</evidence>
<dbReference type="STRING" id="1576369.SAMN05421753_10856"/>
<dbReference type="Pfam" id="PF22020">
    <property type="entry name" value="RlmL_1st"/>
    <property type="match status" value="1"/>
</dbReference>
<dbReference type="Gene3D" id="3.30.2130.30">
    <property type="match status" value="1"/>
</dbReference>
<dbReference type="OrthoDB" id="9809404at2"/>
<dbReference type="PROSITE" id="PS00092">
    <property type="entry name" value="N6_MTASE"/>
    <property type="match status" value="1"/>
</dbReference>
<evidence type="ECO:0000313" key="6">
    <source>
        <dbReference type="EMBL" id="SFI34916.1"/>
    </source>
</evidence>
<accession>A0A1I3HGQ7</accession>
<sequence length="399" mass="45410">MEEVELSAVVAFGMEAIVVRELRALGYEQAFVEDGRVRFRGDLSAICRANLWLRCAERVQVVVGEFQARNFDDLFDNVKELPWEKWLPVDAKFPVDARCVRSEIRSVPNTQKMVKRAIVERLRKTHSRHWFAETGIEYVIEAHLLGDRALLTIDTTGDGLHKRGYRRFMGAAPLRETVAAALVKLSYWGRDRLLVDPFCGSGTIPIEAALIGKNIAPGRNRHFSAQDWPQIPQALWAAAHQEARDLEDRRSFAMPIIGTDRDREAVKTSKMNARLAGVETDIHFERKDFVEFPTNRDFGVLICNPPYGERMGDEDEVRQLHHDMGELLASLDTWSLYILTASERFEREFGKRADRRRKLFNARIPCTYYQYLGPKPPGMAAAGGEEADSENGQESPDSD</sequence>
<dbReference type="Proteomes" id="UP000199518">
    <property type="component" value="Unassembled WGS sequence"/>
</dbReference>
<organism evidence="6 7">
    <name type="scientific">Planctomicrobium piriforme</name>
    <dbReference type="NCBI Taxonomy" id="1576369"/>
    <lineage>
        <taxon>Bacteria</taxon>
        <taxon>Pseudomonadati</taxon>
        <taxon>Planctomycetota</taxon>
        <taxon>Planctomycetia</taxon>
        <taxon>Planctomycetales</taxon>
        <taxon>Planctomycetaceae</taxon>
        <taxon>Planctomicrobium</taxon>
    </lineage>
</organism>
<dbReference type="Pfam" id="PF01170">
    <property type="entry name" value="UPF0020"/>
    <property type="match status" value="1"/>
</dbReference>